<organism evidence="2 3">
    <name type="scientific">Anaeromyxobacter dehalogenans (strain 2CP-C)</name>
    <dbReference type="NCBI Taxonomy" id="290397"/>
    <lineage>
        <taxon>Bacteria</taxon>
        <taxon>Pseudomonadati</taxon>
        <taxon>Myxococcota</taxon>
        <taxon>Myxococcia</taxon>
        <taxon>Myxococcales</taxon>
        <taxon>Cystobacterineae</taxon>
        <taxon>Anaeromyxobacteraceae</taxon>
        <taxon>Anaeromyxobacter</taxon>
    </lineage>
</organism>
<evidence type="ECO:0000313" key="2">
    <source>
        <dbReference type="EMBL" id="ABC80383.1"/>
    </source>
</evidence>
<dbReference type="KEGG" id="ade:Adeh_0607"/>
<dbReference type="RefSeq" id="WP_011419666.1">
    <property type="nucleotide sequence ID" value="NC_007760.1"/>
</dbReference>
<dbReference type="OrthoDB" id="10008919at2"/>
<evidence type="ECO:0000256" key="1">
    <source>
        <dbReference type="SAM" id="SignalP"/>
    </source>
</evidence>
<dbReference type="AlphaFoldDB" id="Q2INK0"/>
<dbReference type="Proteomes" id="UP000001935">
    <property type="component" value="Chromosome"/>
</dbReference>
<accession>Q2INK0</accession>
<feature type="signal peptide" evidence="1">
    <location>
        <begin position="1"/>
        <end position="24"/>
    </location>
</feature>
<name>Q2INK0_ANADE</name>
<dbReference type="HOGENOM" id="CLU_1253780_0_0_7"/>
<proteinExistence type="predicted"/>
<evidence type="ECO:0008006" key="4">
    <source>
        <dbReference type="Google" id="ProtNLM"/>
    </source>
</evidence>
<dbReference type="EMBL" id="CP000251">
    <property type="protein sequence ID" value="ABC80383.1"/>
    <property type="molecule type" value="Genomic_DNA"/>
</dbReference>
<reference evidence="2" key="1">
    <citation type="submission" date="2006-01" db="EMBL/GenBank/DDBJ databases">
        <title>Complete sequence of Anaeromyxobacter dehalogenans 2CP-C.</title>
        <authorList>
            <consortium name="US DOE Joint Genome Institute"/>
            <person name="Copeland A."/>
            <person name="Lucas S."/>
            <person name="Lapidus A."/>
            <person name="Barry K."/>
            <person name="Detter J.C."/>
            <person name="Glavina T."/>
            <person name="Hammon N."/>
            <person name="Israni S."/>
            <person name="Pitluck S."/>
            <person name="Brettin T."/>
            <person name="Bruce D."/>
            <person name="Han C."/>
            <person name="Tapia R."/>
            <person name="Gilna P."/>
            <person name="Kiss H."/>
            <person name="Schmutz J."/>
            <person name="Larimer F."/>
            <person name="Land M."/>
            <person name="Kyrpides N."/>
            <person name="Anderson I."/>
            <person name="Sanford R.A."/>
            <person name="Ritalahti K.M."/>
            <person name="Thomas H.S."/>
            <person name="Kirby J.R."/>
            <person name="Zhulin I.B."/>
            <person name="Loeffler F.E."/>
            <person name="Richardson P."/>
        </authorList>
    </citation>
    <scope>NUCLEOTIDE SEQUENCE</scope>
    <source>
        <strain evidence="2">2CP-C</strain>
    </source>
</reference>
<evidence type="ECO:0000313" key="3">
    <source>
        <dbReference type="Proteomes" id="UP000001935"/>
    </source>
</evidence>
<feature type="chain" id="PRO_5004210044" description="Outer membrane efflux protein" evidence="1">
    <location>
        <begin position="25"/>
        <end position="220"/>
    </location>
</feature>
<protein>
    <recommendedName>
        <fullName evidence="4">Outer membrane efflux protein</fullName>
    </recommendedName>
</protein>
<sequence>MASPHLDLLAAALALCASAPPARAQPRAAPPPAGAPYAIVYAAPPAAAVRAAEPSGADGAPDAEVAAIQAAAARRAERAGAVSGSFPARARLAALLPRITAEYRHEEQSNRVVGLQGSGEVDYLRLAPGNTFLVRASWDLGRLVAAPGELQAAAQDAARARRRDEAVARATRLHFERQRLRVRLLLAPPAEALARAELELEIARLGAELDAVTGGAGVPR</sequence>
<gene>
    <name evidence="2" type="ordered locus">Adeh_0607</name>
</gene>
<keyword evidence="1" id="KW-0732">Signal</keyword>